<dbReference type="AlphaFoldDB" id="A0A2N9Y5I2"/>
<evidence type="ECO:0000313" key="1">
    <source>
        <dbReference type="EMBL" id="PIT63777.1"/>
    </source>
</evidence>
<name>A0A2N9Y5I2_9NEIS</name>
<sequence>MHIQINPLFMFYQKILPVITAHLFLTCIPAKETQICYSKYPASCNDRQNTTNYSQTRTD</sequence>
<proteinExistence type="predicted"/>
<dbReference type="EMBL" id="MEIV01000025">
    <property type="protein sequence ID" value="PIT63777.1"/>
    <property type="molecule type" value="Genomic_DNA"/>
</dbReference>
<accession>A0A2N9Y5I2</accession>
<gene>
    <name evidence="1" type="ORF">BHC47_03340</name>
</gene>
<dbReference type="Proteomes" id="UP000231094">
    <property type="component" value="Unassembled WGS sequence"/>
</dbReference>
<evidence type="ECO:0000313" key="2">
    <source>
        <dbReference type="Proteomes" id="UP000231094"/>
    </source>
</evidence>
<protein>
    <submittedName>
        <fullName evidence="1">Uncharacterized protein</fullName>
    </submittedName>
</protein>
<organism evidence="1 2">
    <name type="scientific">Snodgrassella alvi</name>
    <dbReference type="NCBI Taxonomy" id="1196083"/>
    <lineage>
        <taxon>Bacteria</taxon>
        <taxon>Pseudomonadati</taxon>
        <taxon>Pseudomonadota</taxon>
        <taxon>Betaproteobacteria</taxon>
        <taxon>Neisseriales</taxon>
        <taxon>Neisseriaceae</taxon>
        <taxon>Snodgrassella</taxon>
    </lineage>
</organism>
<reference evidence="1 2" key="1">
    <citation type="journal article" date="2017" name="MBio">
        <title>Type VI secretion-mediated competition in the bee gut microbiome.</title>
        <authorList>
            <person name="Steele M.I."/>
            <person name="Kwong W.K."/>
            <person name="Powell J.E."/>
            <person name="Whiteley M."/>
            <person name="Moran N.A."/>
        </authorList>
    </citation>
    <scope>NUCLEOTIDE SEQUENCE [LARGE SCALE GENOMIC DNA]</scope>
    <source>
        <strain evidence="1 2">PEB0171</strain>
    </source>
</reference>
<comment type="caution">
    <text evidence="1">The sequence shown here is derived from an EMBL/GenBank/DDBJ whole genome shotgun (WGS) entry which is preliminary data.</text>
</comment>